<comment type="caution">
    <text evidence="1">The sequence shown here is derived from an EMBL/GenBank/DDBJ whole genome shotgun (WGS) entry which is preliminary data.</text>
</comment>
<feature type="non-terminal residue" evidence="1">
    <location>
        <position position="115"/>
    </location>
</feature>
<evidence type="ECO:0000313" key="1">
    <source>
        <dbReference type="EMBL" id="PAA03165.1"/>
    </source>
</evidence>
<sequence>MKIIYLITRSDVMGGASIHLLDLAAGAKALGHDVVIGVGNANPSKQSLFQERAALMGLECYGIKSLVREISPVKDISCYLELRAFLKAHSAVSRNKCNSQLIFLSMLITKLGIPA</sequence>
<organism evidence="1 2">
    <name type="scientific">Pseudomonas fragi</name>
    <dbReference type="NCBI Taxonomy" id="296"/>
    <lineage>
        <taxon>Bacteria</taxon>
        <taxon>Pseudomonadati</taxon>
        <taxon>Pseudomonadota</taxon>
        <taxon>Gammaproteobacteria</taxon>
        <taxon>Pseudomonadales</taxon>
        <taxon>Pseudomonadaceae</taxon>
        <taxon>Pseudomonas</taxon>
    </lineage>
</organism>
<dbReference type="OrthoDB" id="9805661at2"/>
<name>A0A266ZS61_PSEFR</name>
<dbReference type="EMBL" id="NQKQ01000052">
    <property type="protein sequence ID" value="PAA03165.1"/>
    <property type="molecule type" value="Genomic_DNA"/>
</dbReference>
<dbReference type="RefSeq" id="WP_141232635.1">
    <property type="nucleotide sequence ID" value="NZ_NQKQ01000052.1"/>
</dbReference>
<dbReference type="AlphaFoldDB" id="A0A266ZS61"/>
<gene>
    <name evidence="1" type="ORF">CJU81_23395</name>
</gene>
<evidence type="ECO:0000313" key="2">
    <source>
        <dbReference type="Proteomes" id="UP000215861"/>
    </source>
</evidence>
<reference evidence="1 2" key="1">
    <citation type="submission" date="2017-08" db="EMBL/GenBank/DDBJ databases">
        <title>Genomic and metabolic characterisation of spoilage-associated Pseudomonas species.</title>
        <authorList>
            <person name="Stanborough T."/>
            <person name="Fegan N."/>
            <person name="Powell S.M."/>
            <person name="Singh T."/>
            <person name="Tamplin M.L."/>
            <person name="Chandry P.S."/>
        </authorList>
    </citation>
    <scope>NUCLEOTIDE SEQUENCE [LARGE SCALE GENOMIC DNA]</scope>
    <source>
        <strain evidence="1 2">F1801</strain>
    </source>
</reference>
<protein>
    <submittedName>
        <fullName evidence="1">Uncharacterized protein</fullName>
    </submittedName>
</protein>
<accession>A0A266ZS61</accession>
<dbReference type="Proteomes" id="UP000215861">
    <property type="component" value="Unassembled WGS sequence"/>
</dbReference>
<proteinExistence type="predicted"/>